<gene>
    <name evidence="4" type="ORF">WKI71_08825</name>
</gene>
<dbReference type="Proteomes" id="UP001376459">
    <property type="component" value="Unassembled WGS sequence"/>
</dbReference>
<feature type="region of interest" description="Disordered" evidence="2">
    <location>
        <begin position="157"/>
        <end position="208"/>
    </location>
</feature>
<feature type="compositionally biased region" description="Gly residues" evidence="2">
    <location>
        <begin position="157"/>
        <end position="173"/>
    </location>
</feature>
<comment type="caution">
    <text evidence="4">The sequence shown here is derived from an EMBL/GenBank/DDBJ whole genome shotgun (WGS) entry which is preliminary data.</text>
</comment>
<evidence type="ECO:0000313" key="5">
    <source>
        <dbReference type="Proteomes" id="UP001376459"/>
    </source>
</evidence>
<proteinExistence type="predicted"/>
<evidence type="ECO:0000256" key="3">
    <source>
        <dbReference type="SAM" id="SignalP"/>
    </source>
</evidence>
<name>A0ABU8UI42_9ACTN</name>
<evidence type="ECO:0000313" key="4">
    <source>
        <dbReference type="EMBL" id="MEJ8668594.1"/>
    </source>
</evidence>
<organism evidence="4 5">
    <name type="scientific">Streptomyces machairae</name>
    <dbReference type="NCBI Taxonomy" id="3134109"/>
    <lineage>
        <taxon>Bacteria</taxon>
        <taxon>Bacillati</taxon>
        <taxon>Actinomycetota</taxon>
        <taxon>Actinomycetes</taxon>
        <taxon>Kitasatosporales</taxon>
        <taxon>Streptomycetaceae</taxon>
        <taxon>Streptomyces</taxon>
    </lineage>
</organism>
<reference evidence="4 5" key="1">
    <citation type="submission" date="2024-03" db="EMBL/GenBank/DDBJ databases">
        <title>Novel Streptomyces species of biotechnological and ecological value are a feature of Machair soil.</title>
        <authorList>
            <person name="Prole J.R."/>
            <person name="Goodfellow M."/>
            <person name="Allenby N."/>
            <person name="Ward A.C."/>
        </authorList>
    </citation>
    <scope>NUCLEOTIDE SEQUENCE [LARGE SCALE GENOMIC DNA]</scope>
    <source>
        <strain evidence="4 5">MS1.AVA.1</strain>
    </source>
</reference>
<feature type="signal peptide" evidence="3">
    <location>
        <begin position="1"/>
        <end position="35"/>
    </location>
</feature>
<keyword evidence="5" id="KW-1185">Reference proteome</keyword>
<protein>
    <recommendedName>
        <fullName evidence="6">Secreted protein</fullName>
    </recommendedName>
</protein>
<feature type="chain" id="PRO_5047024595" description="Secreted protein" evidence="3">
    <location>
        <begin position="36"/>
        <end position="310"/>
    </location>
</feature>
<keyword evidence="1" id="KW-0175">Coiled coil</keyword>
<feature type="compositionally biased region" description="Low complexity" evidence="2">
    <location>
        <begin position="174"/>
        <end position="192"/>
    </location>
</feature>
<evidence type="ECO:0000256" key="1">
    <source>
        <dbReference type="SAM" id="Coils"/>
    </source>
</evidence>
<accession>A0ABU8UI42</accession>
<feature type="coiled-coil region" evidence="1">
    <location>
        <begin position="75"/>
        <end position="102"/>
    </location>
</feature>
<sequence>MSRALPKYNKRRVAFVGGAAAVALSGTVIAGFALAGETTSPSKSAWHERPDAGRPGTISCPDVTGELPAIPASAQAEVDRNLAQLRTQIQEADQRLVDTVGQGGPNFVQNAILGPLEDKRVAALNRIETSIGRAAAKPEGLEAFAACTLNAEGGAGAGEEAGAEAGAGAGAQDGAGDEAAATPGGGATEEAGGAAGEDAGDAAGEAGDAGNAGVGTISCPDVTGELPAIPASAQAEVDRNLAQLRTQIQEADQRLVDTVGQGGPNFVQNAILGPLEDKRVAALNRIETSIGRAAAKPEGLEAFAACTLSQ</sequence>
<evidence type="ECO:0000256" key="2">
    <source>
        <dbReference type="SAM" id="MobiDB-lite"/>
    </source>
</evidence>
<keyword evidence="3" id="KW-0732">Signal</keyword>
<feature type="coiled-coil region" evidence="1">
    <location>
        <begin position="234"/>
        <end position="261"/>
    </location>
</feature>
<dbReference type="EMBL" id="JBBKAK010000001">
    <property type="protein sequence ID" value="MEJ8668594.1"/>
    <property type="molecule type" value="Genomic_DNA"/>
</dbReference>
<evidence type="ECO:0008006" key="6">
    <source>
        <dbReference type="Google" id="ProtNLM"/>
    </source>
</evidence>